<dbReference type="InterPro" id="IPR038883">
    <property type="entry name" value="AN11006-like"/>
</dbReference>
<dbReference type="PANTHER" id="PTHR42085">
    <property type="entry name" value="F-BOX DOMAIN-CONTAINING PROTEIN"/>
    <property type="match status" value="1"/>
</dbReference>
<evidence type="ECO:0008006" key="3">
    <source>
        <dbReference type="Google" id="ProtNLM"/>
    </source>
</evidence>
<dbReference type="Proteomes" id="UP000240883">
    <property type="component" value="Unassembled WGS sequence"/>
</dbReference>
<name>A0A2T2NIB3_CORCC</name>
<evidence type="ECO:0000313" key="1">
    <source>
        <dbReference type="EMBL" id="PSN65006.1"/>
    </source>
</evidence>
<gene>
    <name evidence="1" type="ORF">BS50DRAFT_575118</name>
</gene>
<protein>
    <recommendedName>
        <fullName evidence="3">F-box domain-containing protein</fullName>
    </recommendedName>
</protein>
<dbReference type="AlphaFoldDB" id="A0A2T2NIB3"/>
<evidence type="ECO:0000313" key="2">
    <source>
        <dbReference type="Proteomes" id="UP000240883"/>
    </source>
</evidence>
<reference evidence="1 2" key="1">
    <citation type="journal article" date="2018" name="Front. Microbiol.">
        <title>Genome-Wide Analysis of Corynespora cassiicola Leaf Fall Disease Putative Effectors.</title>
        <authorList>
            <person name="Lopez D."/>
            <person name="Ribeiro S."/>
            <person name="Label P."/>
            <person name="Fumanal B."/>
            <person name="Venisse J.S."/>
            <person name="Kohler A."/>
            <person name="de Oliveira R.R."/>
            <person name="Labutti K."/>
            <person name="Lipzen A."/>
            <person name="Lail K."/>
            <person name="Bauer D."/>
            <person name="Ohm R.A."/>
            <person name="Barry K.W."/>
            <person name="Spatafora J."/>
            <person name="Grigoriev I.V."/>
            <person name="Martin F.M."/>
            <person name="Pujade-Renaud V."/>
        </authorList>
    </citation>
    <scope>NUCLEOTIDE SEQUENCE [LARGE SCALE GENOMIC DNA]</scope>
    <source>
        <strain evidence="1 2">Philippines</strain>
    </source>
</reference>
<proteinExistence type="predicted"/>
<dbReference type="EMBL" id="KZ678137">
    <property type="protein sequence ID" value="PSN65006.1"/>
    <property type="molecule type" value="Genomic_DNA"/>
</dbReference>
<keyword evidence="2" id="KW-1185">Reference proteome</keyword>
<organism evidence="1 2">
    <name type="scientific">Corynespora cassiicola Philippines</name>
    <dbReference type="NCBI Taxonomy" id="1448308"/>
    <lineage>
        <taxon>Eukaryota</taxon>
        <taxon>Fungi</taxon>
        <taxon>Dikarya</taxon>
        <taxon>Ascomycota</taxon>
        <taxon>Pezizomycotina</taxon>
        <taxon>Dothideomycetes</taxon>
        <taxon>Pleosporomycetidae</taxon>
        <taxon>Pleosporales</taxon>
        <taxon>Corynesporascaceae</taxon>
        <taxon>Corynespora</taxon>
    </lineage>
</organism>
<accession>A0A2T2NIB3</accession>
<dbReference type="OrthoDB" id="5372935at2759"/>
<dbReference type="PANTHER" id="PTHR42085:SF2">
    <property type="entry name" value="F-BOX DOMAIN-CONTAINING PROTEIN"/>
    <property type="match status" value="1"/>
</dbReference>
<sequence length="246" mass="28294">MDDLVQKMGTMDIAASETFRFFDLPYELRLRVYELLLVVPQTIDLDPMNFRSISPLMRMFFVSHRMHEEAYRVFYGRNTFRIFPTHGRFYHTKAPLLARLPTRYRAVITQFELRIGMGWNKPPRGWVADDRLGLEEMEKARLLKIFVAFDPASDAVFEGFSKGPSFYTEFNVNVLKSLILQVPSMGEIEFDAWPGLLSRSSPLLQGLLDIAKAKKKKISWGPVCGWDKIVDDELAGFVEKMGLGAL</sequence>